<dbReference type="AlphaFoldDB" id="A0A2P2PQK9"/>
<accession>A0A2P2PQK9</accession>
<dbReference type="EMBL" id="GGEC01076530">
    <property type="protein sequence ID" value="MBX57014.1"/>
    <property type="molecule type" value="Transcribed_RNA"/>
</dbReference>
<name>A0A2P2PQK9_RHIMU</name>
<sequence>MVSLMLASLSWNPSSRSPRMHFDHALIPLTNSPFLNSLRVFHEIEDKTHLENKEE</sequence>
<proteinExistence type="predicted"/>
<reference evidence="1" key="1">
    <citation type="submission" date="2018-02" db="EMBL/GenBank/DDBJ databases">
        <title>Rhizophora mucronata_Transcriptome.</title>
        <authorList>
            <person name="Meera S.P."/>
            <person name="Sreeshan A."/>
            <person name="Augustine A."/>
        </authorList>
    </citation>
    <scope>NUCLEOTIDE SEQUENCE</scope>
    <source>
        <tissue evidence="1">Leaf</tissue>
    </source>
</reference>
<protein>
    <submittedName>
        <fullName evidence="1">Uncharacterized protein MANES_01G184100</fullName>
    </submittedName>
</protein>
<evidence type="ECO:0000313" key="1">
    <source>
        <dbReference type="EMBL" id="MBX57014.1"/>
    </source>
</evidence>
<organism evidence="1">
    <name type="scientific">Rhizophora mucronata</name>
    <name type="common">Asiatic mangrove</name>
    <dbReference type="NCBI Taxonomy" id="61149"/>
    <lineage>
        <taxon>Eukaryota</taxon>
        <taxon>Viridiplantae</taxon>
        <taxon>Streptophyta</taxon>
        <taxon>Embryophyta</taxon>
        <taxon>Tracheophyta</taxon>
        <taxon>Spermatophyta</taxon>
        <taxon>Magnoliopsida</taxon>
        <taxon>eudicotyledons</taxon>
        <taxon>Gunneridae</taxon>
        <taxon>Pentapetalae</taxon>
        <taxon>rosids</taxon>
        <taxon>fabids</taxon>
        <taxon>Malpighiales</taxon>
        <taxon>Rhizophoraceae</taxon>
        <taxon>Rhizophora</taxon>
    </lineage>
</organism>